<dbReference type="NCBIfam" id="NF033727">
    <property type="entry name" value="chaperon_ArsD"/>
    <property type="match status" value="1"/>
</dbReference>
<dbReference type="GO" id="GO:0045892">
    <property type="term" value="P:negative regulation of DNA-templated transcription"/>
    <property type="evidence" value="ECO:0007669"/>
    <property type="project" value="InterPro"/>
</dbReference>
<dbReference type="GO" id="GO:0046685">
    <property type="term" value="P:response to arsenic-containing substance"/>
    <property type="evidence" value="ECO:0007669"/>
    <property type="project" value="InterPro"/>
</dbReference>
<dbReference type="OrthoDB" id="9801358at2"/>
<name>A0A2T3JM30_9GAMM</name>
<dbReference type="Pfam" id="PF06953">
    <property type="entry name" value="ArsD"/>
    <property type="match status" value="1"/>
</dbReference>
<evidence type="ECO:0000313" key="1">
    <source>
        <dbReference type="EMBL" id="PSU50091.1"/>
    </source>
</evidence>
<sequence length="124" mass="13161">MKSIQVFDPSMCCSSGVCGTDVDALLVAFSADVDWLKAKNVDIERFNLAQQPMAFVEHAAVAGFLETAGAEGLPLTLVNDQVVLTGRYATREELTRWAGLNVTASETSVDVSTSTSCCSSSCKC</sequence>
<protein>
    <submittedName>
        <fullName evidence="1">Arsenical resistance operon transcriptional repressor ArsD</fullName>
    </submittedName>
</protein>
<organism evidence="1 2">
    <name type="scientific">Photobacterium frigidiphilum</name>
    <dbReference type="NCBI Taxonomy" id="264736"/>
    <lineage>
        <taxon>Bacteria</taxon>
        <taxon>Pseudomonadati</taxon>
        <taxon>Pseudomonadota</taxon>
        <taxon>Gammaproteobacteria</taxon>
        <taxon>Vibrionales</taxon>
        <taxon>Vibrionaceae</taxon>
        <taxon>Photobacterium</taxon>
    </lineage>
</organism>
<accession>A0A2T3JM30</accession>
<keyword evidence="2" id="KW-1185">Reference proteome</keyword>
<dbReference type="RefSeq" id="WP_107241705.1">
    <property type="nucleotide sequence ID" value="NZ_JAKJUA010000070.1"/>
</dbReference>
<dbReference type="InterPro" id="IPR010712">
    <property type="entry name" value="Arsenical-R_ArsD"/>
</dbReference>
<dbReference type="AlphaFoldDB" id="A0A2T3JM30"/>
<gene>
    <name evidence="1" type="ORF">C9J12_04910</name>
</gene>
<dbReference type="EMBL" id="PYMJ01000004">
    <property type="protein sequence ID" value="PSU50091.1"/>
    <property type="molecule type" value="Genomic_DNA"/>
</dbReference>
<reference evidence="1 2" key="1">
    <citation type="submission" date="2018-01" db="EMBL/GenBank/DDBJ databases">
        <title>Whole genome sequencing of Histamine producing bacteria.</title>
        <authorList>
            <person name="Butler K."/>
        </authorList>
    </citation>
    <scope>NUCLEOTIDE SEQUENCE [LARGE SCALE GENOMIC DNA]</scope>
    <source>
        <strain evidence="1 2">JCM 12947</strain>
    </source>
</reference>
<comment type="caution">
    <text evidence="1">The sequence shown here is derived from an EMBL/GenBank/DDBJ whole genome shotgun (WGS) entry which is preliminary data.</text>
</comment>
<evidence type="ECO:0000313" key="2">
    <source>
        <dbReference type="Proteomes" id="UP000240987"/>
    </source>
</evidence>
<dbReference type="Proteomes" id="UP000240987">
    <property type="component" value="Unassembled WGS sequence"/>
</dbReference>
<dbReference type="GO" id="GO:0003677">
    <property type="term" value="F:DNA binding"/>
    <property type="evidence" value="ECO:0007669"/>
    <property type="project" value="InterPro"/>
</dbReference>
<proteinExistence type="predicted"/>
<dbReference type="Gene3D" id="3.40.30.10">
    <property type="entry name" value="Glutaredoxin"/>
    <property type="match status" value="1"/>
</dbReference>